<dbReference type="EMBL" id="NGJN01000005">
    <property type="protein sequence ID" value="OZV67951.1"/>
    <property type="molecule type" value="Genomic_DNA"/>
</dbReference>
<evidence type="ECO:0000313" key="3">
    <source>
        <dbReference type="Proteomes" id="UP000216840"/>
    </source>
</evidence>
<organism evidence="2 3">
    <name type="scientific">Winogradskyella aurantia</name>
    <dbReference type="NCBI Taxonomy" id="1915063"/>
    <lineage>
        <taxon>Bacteria</taxon>
        <taxon>Pseudomonadati</taxon>
        <taxon>Bacteroidota</taxon>
        <taxon>Flavobacteriia</taxon>
        <taxon>Flavobacteriales</taxon>
        <taxon>Flavobacteriaceae</taxon>
        <taxon>Winogradskyella</taxon>
    </lineage>
</organism>
<keyword evidence="3" id="KW-1185">Reference proteome</keyword>
<feature type="signal peptide" evidence="1">
    <location>
        <begin position="1"/>
        <end position="21"/>
    </location>
</feature>
<protein>
    <recommendedName>
        <fullName evidence="4">Curlin subunit CsgB</fullName>
    </recommendedName>
</protein>
<dbReference type="OrthoDB" id="1441793at2"/>
<name>A0A265URL8_9FLAO</name>
<gene>
    <name evidence="2" type="ORF">CA834_09860</name>
</gene>
<dbReference type="Proteomes" id="UP000216840">
    <property type="component" value="Unassembled WGS sequence"/>
</dbReference>
<accession>A0A265URL8</accession>
<dbReference type="AlphaFoldDB" id="A0A265URL8"/>
<evidence type="ECO:0000313" key="2">
    <source>
        <dbReference type="EMBL" id="OZV67951.1"/>
    </source>
</evidence>
<sequence length="180" mass="20488">MKNLYIKCLVFFLVWSLMSFSQEKKEIDNQKTQEVSDIYSYREQVTNFLQISQIENASNRNQNTNLQNDRNIAVIRQVGIANNALTQTISNSSDIQYTQIGIRNTIESKNNIPNITERVMQTGIGNSLTNFSYGTIETSNLNVMQTGSNLNFEKFGSNAQTNGMSFRMLGNNQTLIVRSY</sequence>
<keyword evidence="1" id="KW-0732">Signal</keyword>
<proteinExistence type="predicted"/>
<comment type="caution">
    <text evidence="2">The sequence shown here is derived from an EMBL/GenBank/DDBJ whole genome shotgun (WGS) entry which is preliminary data.</text>
</comment>
<evidence type="ECO:0008006" key="4">
    <source>
        <dbReference type="Google" id="ProtNLM"/>
    </source>
</evidence>
<evidence type="ECO:0000256" key="1">
    <source>
        <dbReference type="SAM" id="SignalP"/>
    </source>
</evidence>
<feature type="chain" id="PRO_5012311768" description="Curlin subunit CsgB" evidence="1">
    <location>
        <begin position="22"/>
        <end position="180"/>
    </location>
</feature>
<reference evidence="2 3" key="1">
    <citation type="submission" date="2017-05" db="EMBL/GenBank/DDBJ databases">
        <title>The draft genome sequence of Idiomarina salinarum WNB302.</title>
        <authorList>
            <person name="Sun Y."/>
            <person name="Chen B."/>
            <person name="Du Z."/>
        </authorList>
    </citation>
    <scope>NUCLEOTIDE SEQUENCE [LARGE SCALE GENOMIC DNA]</scope>
    <source>
        <strain evidence="2 3">WNB302</strain>
    </source>
</reference>
<dbReference type="RefSeq" id="WP_133085483.1">
    <property type="nucleotide sequence ID" value="NZ_NGJN01000005.1"/>
</dbReference>